<dbReference type="SUPFAM" id="SSF101941">
    <property type="entry name" value="NAC domain"/>
    <property type="match status" value="1"/>
</dbReference>
<feature type="compositionally biased region" description="Basic and acidic residues" evidence="5">
    <location>
        <begin position="1007"/>
        <end position="1019"/>
    </location>
</feature>
<evidence type="ECO:0000256" key="5">
    <source>
        <dbReference type="SAM" id="MobiDB-lite"/>
    </source>
</evidence>
<dbReference type="PANTHER" id="PTHR36071:SF1">
    <property type="entry name" value="DNA DOUBLE-STRAND BREAK REPAIR PROTEIN"/>
    <property type="match status" value="1"/>
</dbReference>
<evidence type="ECO:0000256" key="3">
    <source>
        <dbReference type="ARBA" id="ARBA00023163"/>
    </source>
</evidence>
<feature type="domain" description="NAC" evidence="6">
    <location>
        <begin position="5"/>
        <end position="172"/>
    </location>
</feature>
<dbReference type="Gene3D" id="2.170.150.80">
    <property type="entry name" value="NAC domain"/>
    <property type="match status" value="1"/>
</dbReference>
<name>A0ABR0QPK8_GOSAR</name>
<comment type="caution">
    <text evidence="7">The sequence shown here is derived from an EMBL/GenBank/DDBJ whole genome shotgun (WGS) entry which is preliminary data.</text>
</comment>
<keyword evidence="3" id="KW-0804">Transcription</keyword>
<dbReference type="PANTHER" id="PTHR36071">
    <property type="entry name" value="DNA DOUBLE-STRAND BREAK REPAIR PROTEIN"/>
    <property type="match status" value="1"/>
</dbReference>
<dbReference type="InterPro" id="IPR003441">
    <property type="entry name" value="NAC-dom"/>
</dbReference>
<feature type="region of interest" description="Disordered" evidence="5">
    <location>
        <begin position="1085"/>
        <end position="1107"/>
    </location>
</feature>
<proteinExistence type="predicted"/>
<accession>A0ABR0QPK8</accession>
<evidence type="ECO:0000256" key="1">
    <source>
        <dbReference type="ARBA" id="ARBA00023015"/>
    </source>
</evidence>
<dbReference type="Pfam" id="PF02365">
    <property type="entry name" value="NAM"/>
    <property type="match status" value="1"/>
</dbReference>
<feature type="region of interest" description="Disordered" evidence="5">
    <location>
        <begin position="970"/>
        <end position="1031"/>
    </location>
</feature>
<dbReference type="InterPro" id="IPR036093">
    <property type="entry name" value="NAC_dom_sf"/>
</dbReference>
<protein>
    <recommendedName>
        <fullName evidence="6">NAC domain-containing protein</fullName>
    </recommendedName>
</protein>
<dbReference type="Proteomes" id="UP001358586">
    <property type="component" value="Chromosome 3"/>
</dbReference>
<reference evidence="7 8" key="1">
    <citation type="submission" date="2023-03" db="EMBL/GenBank/DDBJ databases">
        <title>WGS of Gossypium arboreum.</title>
        <authorList>
            <person name="Yu D."/>
        </authorList>
    </citation>
    <scope>NUCLEOTIDE SEQUENCE [LARGE SCALE GENOMIC DNA]</scope>
    <source>
        <tissue evidence="7">Leaf</tissue>
    </source>
</reference>
<evidence type="ECO:0000256" key="4">
    <source>
        <dbReference type="ARBA" id="ARBA00023242"/>
    </source>
</evidence>
<feature type="compositionally biased region" description="Basic and acidic residues" evidence="5">
    <location>
        <begin position="1094"/>
        <end position="1103"/>
    </location>
</feature>
<evidence type="ECO:0000256" key="2">
    <source>
        <dbReference type="ARBA" id="ARBA00023125"/>
    </source>
</evidence>
<keyword evidence="4" id="KW-0539">Nucleus</keyword>
<evidence type="ECO:0000313" key="7">
    <source>
        <dbReference type="EMBL" id="KAK5841242.1"/>
    </source>
</evidence>
<gene>
    <name evidence="7" type="ORF">PVK06_010151</name>
</gene>
<evidence type="ECO:0000259" key="6">
    <source>
        <dbReference type="PROSITE" id="PS51005"/>
    </source>
</evidence>
<evidence type="ECO:0000313" key="8">
    <source>
        <dbReference type="Proteomes" id="UP001358586"/>
    </source>
</evidence>
<dbReference type="PROSITE" id="PS51005">
    <property type="entry name" value="NAC"/>
    <property type="match status" value="1"/>
</dbReference>
<keyword evidence="1" id="KW-0805">Transcription regulation</keyword>
<dbReference type="EMBL" id="JARKNE010000003">
    <property type="protein sequence ID" value="KAK5841242.1"/>
    <property type="molecule type" value="Genomic_DNA"/>
</dbReference>
<sequence length="1133" mass="128311">MNNPKRKGYGFKPSEQILMGYLRDRTLFGRDYLVQDIIDLGHDICNYDPWDLPSCNSITPNDPERFFIYPKTYKYANSKSKVIGTPTGQVPKGEQRQLMINRATKNGKWKVSGDRVNVKSSDDTEQVIGIKTRLYFMHNSCPNKTTWALYQFELVDIDPCQDKYFLGKVIMKKPTNISSNNIDDRISIPQAIYVLCIFQVRVELGPEPSVETQVTNEYEWTQSEQTNEFITSYPVFDNENFIDDGNEVISYHQSQVRVELGSEPLVETEVANEYGWTQSEQTNEFITPRPVFDIDDGNEVISNHQSQINMELIRSLEVPNIGIEDQNQSYKNIGIDNDRTVPDGSNQHNIVAAAENESSILPSNLQDHLIDFINQMEWSDLYNLCRRKDDGLFLDELFDEPQELGPQNQCGINQQVAAGAEIECTNLPPLDVAESSYSTDSVRKRLAMEVEGSGTGVETELAQQQAKRTVSLCFIEALNLCFACCCGSDLYRFAAAVGSDCVEILSQIKHQEKLLNLKRRWLMGLSTSRSKKKQFKEPEFFKCKTLPESFLRENDMFSEIIKAHVQDAFGASNSRRGNHVIQDDVQSFDASKITGVLFSYLDALTNDGLHLIVMILSGGSGMIKKTQCEMKKAIRESLPSFLSNKNLEHEQKTSIMQLYKILNDPKNFRNNTMKPMTPTSLFHHAAAIQVLDGLEDLPFQTLIAMDRKLSCVKTVPQLKTRERGQKRKRLVQKVGKTARRMLMDLDGEGKLQGPLAKALAVADLSLNLTTGCQNSSTTSFLQFTPEIVSLQNDIVKAIWTLKTKARFPELKALQLLLDPNIEIATRSLRGAIIDALTEFLFECSDMNTIPKSFLEALSVINRDSRSLPNKISRSLPHQSFLKDEIEEEVECILSVSAEMKQIFWDLLPDHELDEEFADAYGEALEGSDDDSCIEDSGCYENDWKMVNKDLESCMSHSVKSIERDEVIQDVKMDPEYASSNAKSSEDKNRVKNKAPFSSPRGDLNSRSIERDEVEQKIGVDPENASNERFADNKTSKCRNRYLAIQEACDETSLVAHKLIGRLLEKFAKEQDMDLDWSDSLYLGGDSSTQQHIQGQEKKQKLTEEDMGDNLIGTLKELMPFVTKSLPGHQNRKS</sequence>
<keyword evidence="8" id="KW-1185">Reference proteome</keyword>
<organism evidence="7 8">
    <name type="scientific">Gossypium arboreum</name>
    <name type="common">Tree cotton</name>
    <name type="synonym">Gossypium nanking</name>
    <dbReference type="NCBI Taxonomy" id="29729"/>
    <lineage>
        <taxon>Eukaryota</taxon>
        <taxon>Viridiplantae</taxon>
        <taxon>Streptophyta</taxon>
        <taxon>Embryophyta</taxon>
        <taxon>Tracheophyta</taxon>
        <taxon>Spermatophyta</taxon>
        <taxon>Magnoliopsida</taxon>
        <taxon>eudicotyledons</taxon>
        <taxon>Gunneridae</taxon>
        <taxon>Pentapetalae</taxon>
        <taxon>rosids</taxon>
        <taxon>malvids</taxon>
        <taxon>Malvales</taxon>
        <taxon>Malvaceae</taxon>
        <taxon>Malvoideae</taxon>
        <taxon>Gossypium</taxon>
    </lineage>
</organism>
<keyword evidence="2" id="KW-0238">DNA-binding</keyword>